<evidence type="ECO:0000256" key="1">
    <source>
        <dbReference type="ARBA" id="ARBA00004418"/>
    </source>
</evidence>
<dbReference type="OrthoDB" id="9769319at2"/>
<dbReference type="PANTHER" id="PTHR30222:SF12">
    <property type="entry name" value="NORSPERMIDINE SENSOR"/>
    <property type="match status" value="1"/>
</dbReference>
<evidence type="ECO:0000313" key="8">
    <source>
        <dbReference type="Proteomes" id="UP000186513"/>
    </source>
</evidence>
<sequence>MVPFRFQPTLLGAALALSTTFAVQAAGTVNVYNWNDYIAADTIPNFEKASGLKVKYDLFDSVETLQSKMLTGKSGYDVVYPSADYAGKWIQANIFQPIDKKKLPNLANLNPEFLKKLEAVDPGNKFLVPYMWGTMAFGINVDKVKKALGNEPMPADQWDLVFNPKYTSKLKSCGISYITMTKNLFAMANIYNGKPANDFSKDSVAAALNTLKAVRKDVRVFNDSPIDLLANGDVCVAMAYNGDVYIAKDRAAAAKKPQNIEYVVPAKGTMMWFDVMAIPKDSKNADNAHKWINNILDPKVVAAITNTVSYANPNAKADALVDKKISGDAKIYPNAAALQKLQPLAVIDLPTQVALTKAFNQFKTAK</sequence>
<keyword evidence="3 6" id="KW-0732">Signal</keyword>
<reference evidence="7 8" key="1">
    <citation type="submission" date="2016-11" db="EMBL/GenBank/DDBJ databases">
        <authorList>
            <person name="Jaros S."/>
            <person name="Januszkiewicz K."/>
            <person name="Wedrychowicz H."/>
        </authorList>
    </citation>
    <scope>NUCLEOTIDE SEQUENCE [LARGE SCALE GENOMIC DNA]</scope>
    <source>
        <strain evidence="7 8">DSM 18899</strain>
    </source>
</reference>
<feature type="chain" id="PRO_5012385554" description="Putrescine-binding periplasmic protein" evidence="6">
    <location>
        <begin position="26"/>
        <end position="366"/>
    </location>
</feature>
<dbReference type="InterPro" id="IPR006059">
    <property type="entry name" value="SBP"/>
</dbReference>
<dbReference type="Pfam" id="PF13416">
    <property type="entry name" value="SBP_bac_8"/>
    <property type="match status" value="1"/>
</dbReference>
<evidence type="ECO:0000256" key="4">
    <source>
        <dbReference type="ARBA" id="ARBA00022764"/>
    </source>
</evidence>
<dbReference type="InterPro" id="IPR001188">
    <property type="entry name" value="Sperm_putr-bd"/>
</dbReference>
<dbReference type="GO" id="GO:0019808">
    <property type="term" value="F:polyamine binding"/>
    <property type="evidence" value="ECO:0007669"/>
    <property type="project" value="InterPro"/>
</dbReference>
<evidence type="ECO:0000256" key="2">
    <source>
        <dbReference type="ARBA" id="ARBA00022448"/>
    </source>
</evidence>
<dbReference type="PRINTS" id="PR00909">
    <property type="entry name" value="SPERMDNBNDNG"/>
</dbReference>
<dbReference type="STRING" id="1121279.SAMN02745887_00594"/>
<dbReference type="Proteomes" id="UP000186513">
    <property type="component" value="Unassembled WGS sequence"/>
</dbReference>
<keyword evidence="2 5" id="KW-0813">Transport</keyword>
<proteinExistence type="inferred from homology"/>
<dbReference type="PIRSF" id="PIRSF019574">
    <property type="entry name" value="Periplasmic_polyamine_BP"/>
    <property type="match status" value="1"/>
</dbReference>
<evidence type="ECO:0000256" key="6">
    <source>
        <dbReference type="SAM" id="SignalP"/>
    </source>
</evidence>
<dbReference type="RefSeq" id="WP_072427136.1">
    <property type="nucleotide sequence ID" value="NZ_FPKR01000002.1"/>
</dbReference>
<name>A0A1K2H7V0_9NEIS</name>
<dbReference type="GO" id="GO:0042597">
    <property type="term" value="C:periplasmic space"/>
    <property type="evidence" value="ECO:0007669"/>
    <property type="project" value="UniProtKB-SubCell"/>
</dbReference>
<keyword evidence="8" id="KW-1185">Reference proteome</keyword>
<dbReference type="AlphaFoldDB" id="A0A1K2H7V0"/>
<dbReference type="Gene3D" id="3.40.190.10">
    <property type="entry name" value="Periplasmic binding protein-like II"/>
    <property type="match status" value="2"/>
</dbReference>
<dbReference type="PANTHER" id="PTHR30222">
    <property type="entry name" value="SPERMIDINE/PUTRESCINE-BINDING PERIPLASMIC PROTEIN"/>
    <property type="match status" value="1"/>
</dbReference>
<comment type="subcellular location">
    <subcellularLocation>
        <location evidence="1 5">Periplasm</location>
    </subcellularLocation>
</comment>
<comment type="function">
    <text evidence="5">Required for the activity of the bacterial periplasmic transport system of putrescine.</text>
</comment>
<gene>
    <name evidence="7" type="ORF">SAMN02745887_00594</name>
</gene>
<dbReference type="EMBL" id="FPKR01000002">
    <property type="protein sequence ID" value="SFZ72322.1"/>
    <property type="molecule type" value="Genomic_DNA"/>
</dbReference>
<comment type="similarity">
    <text evidence="5">Belongs to the bacterial solute-binding protein PotD/PotF family.</text>
</comment>
<protein>
    <recommendedName>
        <fullName evidence="5">Putrescine-binding periplasmic protein</fullName>
    </recommendedName>
</protein>
<feature type="signal peptide" evidence="6">
    <location>
        <begin position="1"/>
        <end position="25"/>
    </location>
</feature>
<dbReference type="SUPFAM" id="SSF53850">
    <property type="entry name" value="Periplasmic binding protein-like II"/>
    <property type="match status" value="1"/>
</dbReference>
<keyword evidence="4 5" id="KW-0574">Periplasm</keyword>
<evidence type="ECO:0000256" key="3">
    <source>
        <dbReference type="ARBA" id="ARBA00022729"/>
    </source>
</evidence>
<evidence type="ECO:0000313" key="7">
    <source>
        <dbReference type="EMBL" id="SFZ72322.1"/>
    </source>
</evidence>
<evidence type="ECO:0000256" key="5">
    <source>
        <dbReference type="PIRNR" id="PIRNR019574"/>
    </source>
</evidence>
<accession>A0A1K2H7V0</accession>
<dbReference type="GO" id="GO:0015846">
    <property type="term" value="P:polyamine transport"/>
    <property type="evidence" value="ECO:0007669"/>
    <property type="project" value="InterPro"/>
</dbReference>
<organism evidence="7 8">
    <name type="scientific">Chitinimonas taiwanensis DSM 18899</name>
    <dbReference type="NCBI Taxonomy" id="1121279"/>
    <lineage>
        <taxon>Bacteria</taxon>
        <taxon>Pseudomonadati</taxon>
        <taxon>Pseudomonadota</taxon>
        <taxon>Betaproteobacteria</taxon>
        <taxon>Neisseriales</taxon>
        <taxon>Chitinibacteraceae</taxon>
        <taxon>Chitinimonas</taxon>
    </lineage>
</organism>